<dbReference type="Pfam" id="PF00172">
    <property type="entry name" value="Zn_clus"/>
    <property type="match status" value="1"/>
</dbReference>
<evidence type="ECO:0000313" key="8">
    <source>
        <dbReference type="Proteomes" id="UP000177622"/>
    </source>
</evidence>
<feature type="domain" description="Zn(2)-C6 fungal-type" evidence="6">
    <location>
        <begin position="63"/>
        <end position="93"/>
    </location>
</feature>
<keyword evidence="2" id="KW-0805">Transcription regulation</keyword>
<dbReference type="GO" id="GO:0005634">
    <property type="term" value="C:nucleus"/>
    <property type="evidence" value="ECO:0007669"/>
    <property type="project" value="UniProtKB-SubCell"/>
</dbReference>
<dbReference type="Pfam" id="PF11951">
    <property type="entry name" value="Fungal_trans_2"/>
    <property type="match status" value="1"/>
</dbReference>
<evidence type="ECO:0000256" key="1">
    <source>
        <dbReference type="ARBA" id="ARBA00004123"/>
    </source>
</evidence>
<evidence type="ECO:0000256" key="5">
    <source>
        <dbReference type="ARBA" id="ARBA00023242"/>
    </source>
</evidence>
<evidence type="ECO:0000256" key="4">
    <source>
        <dbReference type="ARBA" id="ARBA00023163"/>
    </source>
</evidence>
<evidence type="ECO:0000313" key="7">
    <source>
        <dbReference type="EMBL" id="OGE48965.1"/>
    </source>
</evidence>
<dbReference type="SMART" id="SM00066">
    <property type="entry name" value="GAL4"/>
    <property type="match status" value="2"/>
</dbReference>
<dbReference type="STRING" id="1835702.A0A1F5L6Y4"/>
<keyword evidence="8" id="KW-1185">Reference proteome</keyword>
<keyword evidence="4" id="KW-0804">Transcription</keyword>
<comment type="caution">
    <text evidence="7">The sequence shown here is derived from an EMBL/GenBank/DDBJ whole genome shotgun (WGS) entry which is preliminary data.</text>
</comment>
<dbReference type="PROSITE" id="PS50048">
    <property type="entry name" value="ZN2_CY6_FUNGAL_2"/>
    <property type="match status" value="2"/>
</dbReference>
<name>A0A1F5L6Y4_PENAI</name>
<evidence type="ECO:0000256" key="3">
    <source>
        <dbReference type="ARBA" id="ARBA00023125"/>
    </source>
</evidence>
<dbReference type="InterPro" id="IPR021858">
    <property type="entry name" value="Fun_TF"/>
</dbReference>
<reference evidence="7 8" key="1">
    <citation type="journal article" date="2016" name="Sci. Rep.">
        <title>Penicillium arizonense, a new, genome sequenced fungal species, reveals a high chemical diversity in secreted metabolites.</title>
        <authorList>
            <person name="Grijseels S."/>
            <person name="Nielsen J.C."/>
            <person name="Randelovic M."/>
            <person name="Nielsen J."/>
            <person name="Nielsen K.F."/>
            <person name="Workman M."/>
            <person name="Frisvad J.C."/>
        </authorList>
    </citation>
    <scope>NUCLEOTIDE SEQUENCE [LARGE SCALE GENOMIC DNA]</scope>
    <source>
        <strain evidence="7 8">CBS 141311</strain>
    </source>
</reference>
<dbReference type="GO" id="GO:0003677">
    <property type="term" value="F:DNA binding"/>
    <property type="evidence" value="ECO:0007669"/>
    <property type="project" value="UniProtKB-KW"/>
</dbReference>
<keyword evidence="3" id="KW-0238">DNA-binding</keyword>
<protein>
    <recommendedName>
        <fullName evidence="6">Zn(2)-C6 fungal-type domain-containing protein</fullName>
    </recommendedName>
</protein>
<feature type="domain" description="Zn(2)-C6 fungal-type" evidence="6">
    <location>
        <begin position="8"/>
        <end position="35"/>
    </location>
</feature>
<evidence type="ECO:0000256" key="2">
    <source>
        <dbReference type="ARBA" id="ARBA00023015"/>
    </source>
</evidence>
<dbReference type="PANTHER" id="PTHR37534">
    <property type="entry name" value="TRANSCRIPTIONAL ACTIVATOR PROTEIN UGA3"/>
    <property type="match status" value="1"/>
</dbReference>
<sequence>MSAPGRACCARCARIKQRCDGESPCSRCKRLGHVCKPRSPEKASAFSLGSPVRRPRASRSRGGCLPCKTRKKKCDENRPRCSDCRRLNLPCDWPAMAMNVEVHSPDMNDSSSPISVATVSADNIPIDDSDGGPPALSPITPSDDEEFIATLFPHSLPRKHSMNLPLSRSPISANPHLRTEEDRSLFNHYIHVVSRALSRSQDVDRNPFLITLLPLAAVSDTVTSVILSLSGCHWKRVYPTIWGCALTRQGKALTQVNKLLGCSDRQSIFEACATVLLLCLTELFDGTSRVWKWHLKAASAILKSPAFQTLISSDEWTFCISLFHYLDSMSTISRCKAPLLQSNDSITDLTTSLRRSSVPELDRNGSSDAIYGISPALFDYLGMVNLLANHRSRRVDELSEIGFQAAATHLKARIDEWRADYDCGYSAELESDTDRATTAFEWAIRLRLHQIVEGYDAFHEFVERCVVTILESVQKIPYASRVEGCLLFPLVIAGSSSISVERRMIVKERLMVMENTLGFSHIHHARQLLETVWKGGNDASDLNWAAVRYSQFPGVVFI</sequence>
<dbReference type="Gene3D" id="4.10.240.10">
    <property type="entry name" value="Zn(2)-C6 fungal-type DNA-binding domain"/>
    <property type="match status" value="2"/>
</dbReference>
<dbReference type="Proteomes" id="UP000177622">
    <property type="component" value="Unassembled WGS sequence"/>
</dbReference>
<dbReference type="AlphaFoldDB" id="A0A1F5L6Y4"/>
<dbReference type="OrthoDB" id="434972at2759"/>
<dbReference type="InterPro" id="IPR001138">
    <property type="entry name" value="Zn2Cys6_DnaBD"/>
</dbReference>
<dbReference type="RefSeq" id="XP_022484419.1">
    <property type="nucleotide sequence ID" value="XM_022635705.1"/>
</dbReference>
<dbReference type="PROSITE" id="PS00463">
    <property type="entry name" value="ZN2_CY6_FUNGAL_1"/>
    <property type="match status" value="1"/>
</dbReference>
<dbReference type="PANTHER" id="PTHR37534:SF46">
    <property type="entry name" value="ZN(II)2CYS6 TRANSCRIPTION FACTOR (EUROFUNG)"/>
    <property type="match status" value="1"/>
</dbReference>
<keyword evidence="5" id="KW-0539">Nucleus</keyword>
<dbReference type="GO" id="GO:0000981">
    <property type="term" value="F:DNA-binding transcription factor activity, RNA polymerase II-specific"/>
    <property type="evidence" value="ECO:0007669"/>
    <property type="project" value="InterPro"/>
</dbReference>
<dbReference type="EMBL" id="LXJU01000024">
    <property type="protein sequence ID" value="OGE48965.1"/>
    <property type="molecule type" value="Genomic_DNA"/>
</dbReference>
<accession>A0A1F5L6Y4</accession>
<comment type="subcellular location">
    <subcellularLocation>
        <location evidence="1">Nucleus</location>
    </subcellularLocation>
</comment>
<dbReference type="SUPFAM" id="SSF57701">
    <property type="entry name" value="Zn2/Cys6 DNA-binding domain"/>
    <property type="match status" value="2"/>
</dbReference>
<dbReference type="InterPro" id="IPR036864">
    <property type="entry name" value="Zn2-C6_fun-type_DNA-bd_sf"/>
</dbReference>
<organism evidence="7 8">
    <name type="scientific">Penicillium arizonense</name>
    <dbReference type="NCBI Taxonomy" id="1835702"/>
    <lineage>
        <taxon>Eukaryota</taxon>
        <taxon>Fungi</taxon>
        <taxon>Dikarya</taxon>
        <taxon>Ascomycota</taxon>
        <taxon>Pezizomycotina</taxon>
        <taxon>Eurotiomycetes</taxon>
        <taxon>Eurotiomycetidae</taxon>
        <taxon>Eurotiales</taxon>
        <taxon>Aspergillaceae</taxon>
        <taxon>Penicillium</taxon>
    </lineage>
</organism>
<dbReference type="CDD" id="cd00067">
    <property type="entry name" value="GAL4"/>
    <property type="match status" value="2"/>
</dbReference>
<dbReference type="GeneID" id="34580439"/>
<gene>
    <name evidence="7" type="ORF">PENARI_c024G07906</name>
</gene>
<evidence type="ECO:0000259" key="6">
    <source>
        <dbReference type="PROSITE" id="PS50048"/>
    </source>
</evidence>
<dbReference type="GO" id="GO:0008270">
    <property type="term" value="F:zinc ion binding"/>
    <property type="evidence" value="ECO:0007669"/>
    <property type="project" value="InterPro"/>
</dbReference>
<proteinExistence type="predicted"/>